<proteinExistence type="inferred from homology"/>
<protein>
    <recommendedName>
        <fullName evidence="4">Cyclin-like domain-containing protein</fullName>
    </recommendedName>
</protein>
<evidence type="ECO:0000259" key="4">
    <source>
        <dbReference type="SMART" id="SM00385"/>
    </source>
</evidence>
<dbReference type="InterPro" id="IPR006671">
    <property type="entry name" value="Cyclin_N"/>
</dbReference>
<dbReference type="Gene3D" id="1.10.472.10">
    <property type="entry name" value="Cyclin-like"/>
    <property type="match status" value="2"/>
</dbReference>
<organism evidence="5 6">
    <name type="scientific">Capsella rubella</name>
    <dbReference type="NCBI Taxonomy" id="81985"/>
    <lineage>
        <taxon>Eukaryota</taxon>
        <taxon>Viridiplantae</taxon>
        <taxon>Streptophyta</taxon>
        <taxon>Embryophyta</taxon>
        <taxon>Tracheophyta</taxon>
        <taxon>Spermatophyta</taxon>
        <taxon>Magnoliopsida</taxon>
        <taxon>eudicotyledons</taxon>
        <taxon>Gunneridae</taxon>
        <taxon>Pentapetalae</taxon>
        <taxon>rosids</taxon>
        <taxon>malvids</taxon>
        <taxon>Brassicales</taxon>
        <taxon>Brassicaceae</taxon>
        <taxon>Camelineae</taxon>
        <taxon>Capsella</taxon>
    </lineage>
</organism>
<dbReference type="GO" id="GO:0006357">
    <property type="term" value="P:regulation of transcription by RNA polymerase II"/>
    <property type="evidence" value="ECO:0007669"/>
    <property type="project" value="InterPro"/>
</dbReference>
<keyword evidence="1" id="KW-0132">Cell division</keyword>
<dbReference type="Pfam" id="PF00134">
    <property type="entry name" value="Cyclin_N"/>
    <property type="match status" value="1"/>
</dbReference>
<dbReference type="STRING" id="81985.R0I9H4"/>
<sequence length="290" mass="33340">MAEPRWYYTREEIEKNSPSRLDGMNFKDETIHRWCYTSFLQDLGHRLNHPQKSIATAIVLCQRFFTRQSIAKNDPRMVATICMFLAGKVEGSPRPAGDVLFFSHRLLFNKDPLIDAKFERLKATVFTGEKLVMATLGFDLDIEHPYKLVMDWVKRCVKAEDFRRVGQAALNFVNNMLRTSLCLQFGPSQLGAGAIYLGLSLCKIKYLPCDGDKAWWVEFGISKRQLKEICDQTLDLYVQDFVVPAGARGFTSRHLLCYTAASCTQRLYCLCQLLDHTLQFQLLQLESKNQ</sequence>
<feature type="domain" description="Cyclin-like" evidence="4">
    <location>
        <begin position="38"/>
        <end position="122"/>
    </location>
</feature>
<dbReference type="Proteomes" id="UP000029121">
    <property type="component" value="Unassembled WGS sequence"/>
</dbReference>
<keyword evidence="6" id="KW-1185">Reference proteome</keyword>
<dbReference type="GO" id="GO:0016538">
    <property type="term" value="F:cyclin-dependent protein serine/threonine kinase regulator activity"/>
    <property type="evidence" value="ECO:0007669"/>
    <property type="project" value="InterPro"/>
</dbReference>
<feature type="domain" description="Cyclin-like" evidence="4">
    <location>
        <begin position="151"/>
        <end position="235"/>
    </location>
</feature>
<reference evidence="6" key="1">
    <citation type="journal article" date="2013" name="Nat. Genet.">
        <title>The Capsella rubella genome and the genomic consequences of rapid mating system evolution.</title>
        <authorList>
            <person name="Slotte T."/>
            <person name="Hazzouri K.M."/>
            <person name="Agren J.A."/>
            <person name="Koenig D."/>
            <person name="Maumus F."/>
            <person name="Guo Y.L."/>
            <person name="Steige K."/>
            <person name="Platts A.E."/>
            <person name="Escobar J.S."/>
            <person name="Newman L.K."/>
            <person name="Wang W."/>
            <person name="Mandakova T."/>
            <person name="Vello E."/>
            <person name="Smith L.M."/>
            <person name="Henz S.R."/>
            <person name="Steffen J."/>
            <person name="Takuno S."/>
            <person name="Brandvain Y."/>
            <person name="Coop G."/>
            <person name="Andolfatto P."/>
            <person name="Hu T.T."/>
            <person name="Blanchette M."/>
            <person name="Clark R.M."/>
            <person name="Quesneville H."/>
            <person name="Nordborg M."/>
            <person name="Gaut B.S."/>
            <person name="Lysak M.A."/>
            <person name="Jenkins J."/>
            <person name="Grimwood J."/>
            <person name="Chapman J."/>
            <person name="Prochnik S."/>
            <person name="Shu S."/>
            <person name="Rokhsar D."/>
            <person name="Schmutz J."/>
            <person name="Weigel D."/>
            <person name="Wright S.I."/>
        </authorList>
    </citation>
    <scope>NUCLEOTIDE SEQUENCE [LARGE SCALE GENOMIC DNA]</scope>
    <source>
        <strain evidence="6">cv. Monte Gargano</strain>
    </source>
</reference>
<dbReference type="SMART" id="SM00385">
    <property type="entry name" value="CYCLIN"/>
    <property type="match status" value="2"/>
</dbReference>
<dbReference type="InterPro" id="IPR036915">
    <property type="entry name" value="Cyclin-like_sf"/>
</dbReference>
<comment type="similarity">
    <text evidence="3">Belongs to the cyclin family.</text>
</comment>
<dbReference type="InterPro" id="IPR043198">
    <property type="entry name" value="Cyclin/Ssn8"/>
</dbReference>
<dbReference type="eggNOG" id="KOG0834">
    <property type="taxonomic scope" value="Eukaryota"/>
</dbReference>
<dbReference type="SUPFAM" id="SSF47954">
    <property type="entry name" value="Cyclin-like"/>
    <property type="match status" value="2"/>
</dbReference>
<keyword evidence="3" id="KW-0195">Cyclin</keyword>
<keyword evidence="2" id="KW-0131">Cell cycle</keyword>
<accession>R0I9H4</accession>
<evidence type="ECO:0000256" key="3">
    <source>
        <dbReference type="RuleBase" id="RU000383"/>
    </source>
</evidence>
<name>R0I9H4_9BRAS</name>
<dbReference type="AlphaFoldDB" id="R0I9H4"/>
<evidence type="ECO:0000256" key="1">
    <source>
        <dbReference type="ARBA" id="ARBA00022618"/>
    </source>
</evidence>
<dbReference type="GO" id="GO:0051301">
    <property type="term" value="P:cell division"/>
    <property type="evidence" value="ECO:0007669"/>
    <property type="project" value="UniProtKB-KW"/>
</dbReference>
<evidence type="ECO:0000313" key="6">
    <source>
        <dbReference type="Proteomes" id="UP000029121"/>
    </source>
</evidence>
<dbReference type="InterPro" id="IPR013763">
    <property type="entry name" value="Cyclin-like_dom"/>
</dbReference>
<dbReference type="EMBL" id="KB870805">
    <property type="protein sequence ID" value="EOA39034.1"/>
    <property type="molecule type" value="Genomic_DNA"/>
</dbReference>
<dbReference type="PANTHER" id="PTHR10026">
    <property type="entry name" value="CYCLIN"/>
    <property type="match status" value="1"/>
</dbReference>
<evidence type="ECO:0000256" key="2">
    <source>
        <dbReference type="ARBA" id="ARBA00023306"/>
    </source>
</evidence>
<evidence type="ECO:0000313" key="5">
    <source>
        <dbReference type="EMBL" id="EOA39034.1"/>
    </source>
</evidence>
<gene>
    <name evidence="5" type="ORF">CARUB_v10011607mg</name>
</gene>